<evidence type="ECO:0000256" key="1">
    <source>
        <dbReference type="SAM" id="MobiDB-lite"/>
    </source>
</evidence>
<feature type="region of interest" description="Disordered" evidence="1">
    <location>
        <begin position="102"/>
        <end position="123"/>
    </location>
</feature>
<keyword evidence="2" id="KW-0732">Signal</keyword>
<name>A0A819TDB1_9BILA</name>
<sequence length="169" mass="18669">MHSQTITVCFTMVIFALATVCNGRYIEDDLAPTNLHKRRTSLFSQTENQADQDYNTADKRDGIQDMLTSPQAQAFLSDPNVQAFLNDPNVQAISAQVQAFLSQPQSGKRHNTAGRRDGIPNMLTSPQVQGVLNNPNVQAFLNDPNFQAFSSKIKALLSQPQGGKRVMMD</sequence>
<comment type="caution">
    <text evidence="4">The sequence shown here is derived from an EMBL/GenBank/DDBJ whole genome shotgun (WGS) entry which is preliminary data.</text>
</comment>
<evidence type="ECO:0000313" key="5">
    <source>
        <dbReference type="Proteomes" id="UP000663881"/>
    </source>
</evidence>
<dbReference type="EMBL" id="CAJOAY010004620">
    <property type="protein sequence ID" value="CAF4077062.1"/>
    <property type="molecule type" value="Genomic_DNA"/>
</dbReference>
<gene>
    <name evidence="4" type="ORF">OKA104_LOCUS34334</name>
    <name evidence="3" type="ORF">VCS650_LOCUS42247</name>
</gene>
<dbReference type="AlphaFoldDB" id="A0A819TDB1"/>
<feature type="chain" id="PRO_5035619657" evidence="2">
    <location>
        <begin position="24"/>
        <end position="169"/>
    </location>
</feature>
<accession>A0A819TDB1</accession>
<evidence type="ECO:0000313" key="3">
    <source>
        <dbReference type="EMBL" id="CAF1501108.1"/>
    </source>
</evidence>
<organism evidence="4 5">
    <name type="scientific">Adineta steineri</name>
    <dbReference type="NCBI Taxonomy" id="433720"/>
    <lineage>
        <taxon>Eukaryota</taxon>
        <taxon>Metazoa</taxon>
        <taxon>Spiralia</taxon>
        <taxon>Gnathifera</taxon>
        <taxon>Rotifera</taxon>
        <taxon>Eurotatoria</taxon>
        <taxon>Bdelloidea</taxon>
        <taxon>Adinetida</taxon>
        <taxon>Adinetidae</taxon>
        <taxon>Adineta</taxon>
    </lineage>
</organism>
<feature type="signal peptide" evidence="2">
    <location>
        <begin position="1"/>
        <end position="23"/>
    </location>
</feature>
<dbReference type="EMBL" id="CAJNON010002138">
    <property type="protein sequence ID" value="CAF1501108.1"/>
    <property type="molecule type" value="Genomic_DNA"/>
</dbReference>
<evidence type="ECO:0000313" key="4">
    <source>
        <dbReference type="EMBL" id="CAF4077062.1"/>
    </source>
</evidence>
<evidence type="ECO:0000256" key="2">
    <source>
        <dbReference type="SAM" id="SignalP"/>
    </source>
</evidence>
<dbReference type="Proteomes" id="UP000663891">
    <property type="component" value="Unassembled WGS sequence"/>
</dbReference>
<reference evidence="4" key="1">
    <citation type="submission" date="2021-02" db="EMBL/GenBank/DDBJ databases">
        <authorList>
            <person name="Nowell W R."/>
        </authorList>
    </citation>
    <scope>NUCLEOTIDE SEQUENCE</scope>
</reference>
<protein>
    <submittedName>
        <fullName evidence="4">Uncharacterized protein</fullName>
    </submittedName>
</protein>
<proteinExistence type="predicted"/>
<dbReference type="Proteomes" id="UP000663881">
    <property type="component" value="Unassembled WGS sequence"/>
</dbReference>